<name>A0A1I5CH98_9FIRM</name>
<keyword evidence="4 6" id="KW-0862">Zinc</keyword>
<dbReference type="Gene3D" id="1.10.1370.30">
    <property type="match status" value="1"/>
</dbReference>
<keyword evidence="9" id="KW-1185">Reference proteome</keyword>
<reference evidence="8 9" key="1">
    <citation type="submission" date="2016-10" db="EMBL/GenBank/DDBJ databases">
        <authorList>
            <person name="de Groot N.N."/>
        </authorList>
    </citation>
    <scope>NUCLEOTIDE SEQUENCE [LARGE SCALE GENOMIC DNA]</scope>
    <source>
        <strain evidence="8 9">DSM 1283</strain>
    </source>
</reference>
<keyword evidence="5 6" id="KW-0482">Metalloprotease</keyword>
<evidence type="ECO:0000313" key="8">
    <source>
        <dbReference type="EMBL" id="SFN86368.1"/>
    </source>
</evidence>
<dbReference type="GO" id="GO:0006508">
    <property type="term" value="P:proteolysis"/>
    <property type="evidence" value="ECO:0007669"/>
    <property type="project" value="UniProtKB-KW"/>
</dbReference>
<dbReference type="RefSeq" id="WP_091684186.1">
    <property type="nucleotide sequence ID" value="NZ_BAABFM010000006.1"/>
</dbReference>
<organism evidence="8 9">
    <name type="scientific">Anaerocolumna aminovalerica</name>
    <dbReference type="NCBI Taxonomy" id="1527"/>
    <lineage>
        <taxon>Bacteria</taxon>
        <taxon>Bacillati</taxon>
        <taxon>Bacillota</taxon>
        <taxon>Clostridia</taxon>
        <taxon>Lachnospirales</taxon>
        <taxon>Lachnospiraceae</taxon>
        <taxon>Anaerocolumna</taxon>
    </lineage>
</organism>
<proteinExistence type="inferred from homology"/>
<keyword evidence="3 6" id="KW-0378">Hydrolase</keyword>
<evidence type="ECO:0000256" key="4">
    <source>
        <dbReference type="ARBA" id="ARBA00022833"/>
    </source>
</evidence>
<feature type="domain" description="Peptidase M3A/M3B catalytic" evidence="7">
    <location>
        <begin position="317"/>
        <end position="546"/>
    </location>
</feature>
<evidence type="ECO:0000313" key="9">
    <source>
        <dbReference type="Proteomes" id="UP000198806"/>
    </source>
</evidence>
<protein>
    <submittedName>
        <fullName evidence="8">Oligoendopeptidase, M3 family</fullName>
    </submittedName>
</protein>
<dbReference type="SUPFAM" id="SSF55486">
    <property type="entry name" value="Metalloproteases ('zincins'), catalytic domain"/>
    <property type="match status" value="1"/>
</dbReference>
<evidence type="ECO:0000256" key="3">
    <source>
        <dbReference type="ARBA" id="ARBA00022801"/>
    </source>
</evidence>
<evidence type="ECO:0000256" key="2">
    <source>
        <dbReference type="ARBA" id="ARBA00022723"/>
    </source>
</evidence>
<dbReference type="GO" id="GO:0046872">
    <property type="term" value="F:metal ion binding"/>
    <property type="evidence" value="ECO:0007669"/>
    <property type="project" value="UniProtKB-UniRule"/>
</dbReference>
<evidence type="ECO:0000256" key="6">
    <source>
        <dbReference type="RuleBase" id="RU003435"/>
    </source>
</evidence>
<dbReference type="OrthoDB" id="9762795at2"/>
<evidence type="ECO:0000259" key="7">
    <source>
        <dbReference type="Pfam" id="PF01432"/>
    </source>
</evidence>
<comment type="cofactor">
    <cofactor evidence="6">
        <name>Zn(2+)</name>
        <dbReference type="ChEBI" id="CHEBI:29105"/>
    </cofactor>
    <text evidence="6">Binds 1 zinc ion.</text>
</comment>
<gene>
    <name evidence="8" type="ORF">SAMN04489757_10362</name>
</gene>
<dbReference type="Pfam" id="PF01432">
    <property type="entry name" value="Peptidase_M3"/>
    <property type="match status" value="2"/>
</dbReference>
<comment type="similarity">
    <text evidence="6">Belongs to the peptidase M3 family.</text>
</comment>
<dbReference type="InterPro" id="IPR001567">
    <property type="entry name" value="Pept_M3A_M3B_dom"/>
</dbReference>
<keyword evidence="2 6" id="KW-0479">Metal-binding</keyword>
<dbReference type="NCBIfam" id="TIGR02289">
    <property type="entry name" value="M3_not_pepF"/>
    <property type="match status" value="1"/>
</dbReference>
<dbReference type="CDD" id="cd09606">
    <property type="entry name" value="M3B_PepF"/>
    <property type="match status" value="1"/>
</dbReference>
<accession>A0A1I5CH98</accession>
<dbReference type="STRING" id="1527.SAMN04489757_10362"/>
<dbReference type="GO" id="GO:0004222">
    <property type="term" value="F:metalloendopeptidase activity"/>
    <property type="evidence" value="ECO:0007669"/>
    <property type="project" value="InterPro"/>
</dbReference>
<sequence>MKNFKFSTIEYVRPDFEQYKTDFQKLTEQVKSAKSYEEIQHTIKQADELSVSVSDMTTIAYIRNTLNTTDDFYEKEVEYNDEKSAEAAASSTEFYKALLNCNFTNEITEEYGKEFLISIRRQVDQFKEELIPYLQKEAKLKQRYQKLMATAQIPFDGQTLNLYGVQKYFENPDRSVRKAAFKAYSDFYHSNEEEMEEIFAELVKIRNEMGKALGYENFIPLGYIQQQRSDYGIKEVAAFREQVRKEIVPLCEKLYEAQAKRIGVDKIKVYDEKFIYPDGNAQPIGDDDYLVKEAQKMYHDLSPETGEFIDFMIDHDLMDLKNKPNKASTGYMTVLASYKAPFVFSCFNHTIFDMQVLTHELGHAFAGYESMRNQKTSLYYMGGTDIAEIHSMSMEQFSYPYAEQFFGKDADKFRFAHLQEAMTFVPFGVAVDEFQHIVYEHPELTPKERTLEWHKLEKKYMPWRKYEDDEFMDRGGYWYHKLHIFLYPFYYINYTLTTMGAMEFKKRYMENPKEAWQDYLNLCKAGSSKSYLELLKVANLSVPFEEGSVARAISTAKDILLKEIEKMN</sequence>
<evidence type="ECO:0000256" key="5">
    <source>
        <dbReference type="ARBA" id="ARBA00023049"/>
    </source>
</evidence>
<keyword evidence="1 6" id="KW-0645">Protease</keyword>
<dbReference type="AlphaFoldDB" id="A0A1I5CH98"/>
<evidence type="ECO:0000256" key="1">
    <source>
        <dbReference type="ARBA" id="ARBA00022670"/>
    </source>
</evidence>
<dbReference type="EMBL" id="FOWD01000003">
    <property type="protein sequence ID" value="SFN86368.1"/>
    <property type="molecule type" value="Genomic_DNA"/>
</dbReference>
<dbReference type="InterPro" id="IPR011976">
    <property type="entry name" value="Pept_M3B_oligopep-rel"/>
</dbReference>
<feature type="domain" description="Peptidase M3A/M3B catalytic" evidence="7">
    <location>
        <begin position="169"/>
        <end position="274"/>
    </location>
</feature>
<dbReference type="Proteomes" id="UP000198806">
    <property type="component" value="Unassembled WGS sequence"/>
</dbReference>